<organism evidence="1 2">
    <name type="scientific">Alkalisalibacterium limincola</name>
    <dbReference type="NCBI Taxonomy" id="2699169"/>
    <lineage>
        <taxon>Bacteria</taxon>
        <taxon>Pseudomonadati</taxon>
        <taxon>Pseudomonadota</taxon>
        <taxon>Gammaproteobacteria</taxon>
        <taxon>Lysobacterales</taxon>
        <taxon>Lysobacteraceae</taxon>
        <taxon>Alkalisalibacterium</taxon>
    </lineage>
</organism>
<keyword evidence="2" id="KW-1185">Reference proteome</keyword>
<dbReference type="RefSeq" id="WP_147890649.1">
    <property type="nucleotide sequence ID" value="NZ_VRTS01000001.1"/>
</dbReference>
<proteinExistence type="predicted"/>
<gene>
    <name evidence="1" type="ORF">FU658_02650</name>
</gene>
<comment type="caution">
    <text evidence="1">The sequence shown here is derived from an EMBL/GenBank/DDBJ whole genome shotgun (WGS) entry which is preliminary data.</text>
</comment>
<dbReference type="Proteomes" id="UP000321248">
    <property type="component" value="Unassembled WGS sequence"/>
</dbReference>
<evidence type="ECO:0000313" key="2">
    <source>
        <dbReference type="Proteomes" id="UP000321248"/>
    </source>
</evidence>
<accession>A0A5C8KYS1</accession>
<evidence type="ECO:0008006" key="3">
    <source>
        <dbReference type="Google" id="ProtNLM"/>
    </source>
</evidence>
<dbReference type="AlphaFoldDB" id="A0A5C8KYS1"/>
<name>A0A5C8KYS1_9GAMM</name>
<sequence length="158" mass="16450">MPASLAHLPPSASSWAWPGRPRWCCGVGFPIPAGEIDLETAAGEIVHTGGITLTAGDLTVTLSTFIIDTTGESPVLTGLVKANNDLLFRAPLFDLELPAGLTLPLRPSRLGQLPLPGVGLTLTAAAADLLNAVFEVEAFEEGLVIGEASVLARTIPFR</sequence>
<dbReference type="OrthoDB" id="6025008at2"/>
<protein>
    <recommendedName>
        <fullName evidence="3">Lipid/polyisoprenoid-binding YceI-like domain-containing protein</fullName>
    </recommendedName>
</protein>
<evidence type="ECO:0000313" key="1">
    <source>
        <dbReference type="EMBL" id="TXK65976.1"/>
    </source>
</evidence>
<dbReference type="EMBL" id="VRTS01000001">
    <property type="protein sequence ID" value="TXK65976.1"/>
    <property type="molecule type" value="Genomic_DNA"/>
</dbReference>
<reference evidence="1 2" key="1">
    <citation type="submission" date="2019-08" db="EMBL/GenBank/DDBJ databases">
        <authorList>
            <person name="Karlyshev A.V."/>
        </authorList>
    </citation>
    <scope>NUCLEOTIDE SEQUENCE [LARGE SCALE GENOMIC DNA]</scope>
    <source>
        <strain evidence="1 2">Alg18-2.2</strain>
    </source>
</reference>